<dbReference type="RefSeq" id="WP_123849099.1">
    <property type="nucleotide sequence ID" value="NZ_RPDH01000003.1"/>
</dbReference>
<protein>
    <submittedName>
        <fullName evidence="1">Uncharacterized protein</fullName>
    </submittedName>
</protein>
<keyword evidence="2" id="KW-1185">Reference proteome</keyword>
<organism evidence="1 2">
    <name type="scientific">Chitinophaga lutea</name>
    <dbReference type="NCBI Taxonomy" id="2488634"/>
    <lineage>
        <taxon>Bacteria</taxon>
        <taxon>Pseudomonadati</taxon>
        <taxon>Bacteroidota</taxon>
        <taxon>Chitinophagia</taxon>
        <taxon>Chitinophagales</taxon>
        <taxon>Chitinophagaceae</taxon>
        <taxon>Chitinophaga</taxon>
    </lineage>
</organism>
<dbReference type="Proteomes" id="UP000278351">
    <property type="component" value="Unassembled WGS sequence"/>
</dbReference>
<proteinExistence type="predicted"/>
<accession>A0A3N4Q114</accession>
<gene>
    <name evidence="1" type="ORF">EGT74_24010</name>
</gene>
<dbReference type="OrthoDB" id="9762853at2"/>
<sequence length="1180" mass="131744">MSKDCPLVLNPLFLQRSGTSQKARVQPALAPSYAPVDHHQPEHDLVFTHQLSGLIRYFSTLNQPDGNWQGFFRNDVTVQLALIATQDTTAFTDELKEHLTILQEGKIPTVQSAKAKTHFGKIYSALYSLAWQIEQLSLHLPDGLVLKSVITSLIGTRLKDQLEKLRQYNASPSSAVDNDANIELNIFGEASESFNQVITHTFSSAWASTIVADTNIYGSGPIVRRLFFATNHNFFKDAVDVFIKALSRITEEAKKELQRTLGEWGTHEPHTTLFLSFLKLLSYSREHLNTLTREHLELYYTDILQLAKKGPAPNQVYITFELAKFVNDHLVQKGTRLKAGKFANGADAWYTVDEDIAVNTAVVSHLQSVFVSNNEDTVATVSSNRIYASPKADSADGAGAPFEAPLTPWHPFANKTRVDYESIQQVNMPAARVGFAFASRFLFLREGNRSIRLIIRTGNDVTGLEPGDFQLHITTAKGWEPIPITQFRINPDGVQGFEITAAMLAKQPGTAPYNATIHQASFDTVLPVLRITLVHQPMRAFAWQLLKNTIMTRFDLTVASDKLKNIYVQTDAGVMDPSKPFLAFGAIPHKGSMLLIGCDEIFQKPGATVKPVFVWRPGTVDNLGDVPELHILRHNDGWKVIRHPLNIFDTVDATSSSGKLKEHFYVDEYTDIPAIFSDVNKPFSPASVSGYVRYNLTNDLKYQETLAKRVAYFADIAKTGNPASSKEPGVFIPPTLQEMYLQYEATTSVEAEFFHLYPFGEKKESGAGGTLMPQFRHNAAAVVNSLAEFYIGIRQFAPPRKLNMLFQIDESTANPLVAKPEDHVRWHYLAGDSWVPLAATDVADGTNQLVQSGIIAFSIPREADTAHHVLPGGTIWLKATVSQDDEAVCRIVSILPQAVSATFVTPGDPSLSLPNPLAAATIAKLAEPVPEVKSVQQPFSSFGGFPGETEQQFHIRVSELLRHKDRGINIWDYEHLILQQFPGLYRAKCIPHTRLEPGKYNELAPGHVTVITVPNLQRRNGIDPLRPFTYVSELEKVKDYLRTLISPFVQLHVCNPEYEQVRVEASVHFHPQYDKTLFRARLQEEITRFLAPWAYQEGAELRFESRITNAMIVNFIEEQYYVDYVTDVRLYHAGVEKETISPDRQTAIIVPVKAAQHVITVINQNIPVPAPDNTAGCGCP</sequence>
<comment type="caution">
    <text evidence="1">The sequence shown here is derived from an EMBL/GenBank/DDBJ whole genome shotgun (WGS) entry which is preliminary data.</text>
</comment>
<evidence type="ECO:0000313" key="2">
    <source>
        <dbReference type="Proteomes" id="UP000278351"/>
    </source>
</evidence>
<name>A0A3N4Q114_9BACT</name>
<dbReference type="AlphaFoldDB" id="A0A3N4Q114"/>
<reference evidence="1 2" key="1">
    <citation type="submission" date="2018-11" db="EMBL/GenBank/DDBJ databases">
        <title>Chitinophaga lutea sp.nov., isolate from arsenic contaminated soil.</title>
        <authorList>
            <person name="Zong Y."/>
        </authorList>
    </citation>
    <scope>NUCLEOTIDE SEQUENCE [LARGE SCALE GENOMIC DNA]</scope>
    <source>
        <strain evidence="1 2">ZY74</strain>
    </source>
</reference>
<evidence type="ECO:0000313" key="1">
    <source>
        <dbReference type="EMBL" id="RPE05454.1"/>
    </source>
</evidence>
<dbReference type="EMBL" id="RPDH01000003">
    <property type="protein sequence ID" value="RPE05454.1"/>
    <property type="molecule type" value="Genomic_DNA"/>
</dbReference>